<evidence type="ECO:0000256" key="5">
    <source>
        <dbReference type="ARBA" id="ARBA00023242"/>
    </source>
</evidence>
<dbReference type="FunFam" id="1.25.40.10:FF:000159">
    <property type="entry name" value="Tetratricopeptide repeat (TPR)-like superfamily protein"/>
    <property type="match status" value="1"/>
</dbReference>
<evidence type="ECO:0000256" key="4">
    <source>
        <dbReference type="ARBA" id="ARBA00023187"/>
    </source>
</evidence>
<evidence type="ECO:0008006" key="10">
    <source>
        <dbReference type="Google" id="ProtNLM"/>
    </source>
</evidence>
<keyword evidence="4" id="KW-0508">mRNA splicing</keyword>
<dbReference type="Proteomes" id="UP000824469">
    <property type="component" value="Unassembled WGS sequence"/>
</dbReference>
<dbReference type="GO" id="GO:0005685">
    <property type="term" value="C:U1 snRNP"/>
    <property type="evidence" value="ECO:0007669"/>
    <property type="project" value="TreeGrafter"/>
</dbReference>
<dbReference type="PANTHER" id="PTHR17204">
    <property type="entry name" value="PRE-MRNA PROCESSING PROTEIN PRP39-RELATED"/>
    <property type="match status" value="1"/>
</dbReference>
<dbReference type="InterPro" id="IPR003107">
    <property type="entry name" value="HAT"/>
</dbReference>
<reference evidence="8 9" key="1">
    <citation type="journal article" date="2021" name="Nat. Plants">
        <title>The Taxus genome provides insights into paclitaxel biosynthesis.</title>
        <authorList>
            <person name="Xiong X."/>
            <person name="Gou J."/>
            <person name="Liao Q."/>
            <person name="Li Y."/>
            <person name="Zhou Q."/>
            <person name="Bi G."/>
            <person name="Li C."/>
            <person name="Du R."/>
            <person name="Wang X."/>
            <person name="Sun T."/>
            <person name="Guo L."/>
            <person name="Liang H."/>
            <person name="Lu P."/>
            <person name="Wu Y."/>
            <person name="Zhang Z."/>
            <person name="Ro D.K."/>
            <person name="Shang Y."/>
            <person name="Huang S."/>
            <person name="Yan J."/>
        </authorList>
    </citation>
    <scope>NUCLEOTIDE SEQUENCE [LARGE SCALE GENOMIC DNA]</scope>
    <source>
        <strain evidence="8">Ta-2019</strain>
    </source>
</reference>
<evidence type="ECO:0000256" key="7">
    <source>
        <dbReference type="SAM" id="MobiDB-lite"/>
    </source>
</evidence>
<dbReference type="EMBL" id="JAHRHJ020003813">
    <property type="protein sequence ID" value="KAH9288350.1"/>
    <property type="molecule type" value="Genomic_DNA"/>
</dbReference>
<sequence length="796" mass="89072">MLPGLAPPTLPYPLDTYPVWIHPGYGTDTSWVCPGTPGQCTVLPLVRVGYIPAGAVLHQVRPGYILASLGLSNNGPSYLVLGYTDPPVQVRSSVWLGLGMSQPVLSSLRFSPGTSWQSGSVQQCTQGGIYMCWLGLISLVRVGYVPARPVLPQVQPGYILAVWDYQAPPAMDYTSTENSGLSDASKYVPDHESALPQRSPAVEYAADGAVLTDEVSVPPVAYGTEDATALSGGNDGITHQDPVIEQGPPPPAFGMEDSSGFSDGNKIITGLDTHMEQVTQSSVYEGTDAPVNYDMNKYMGDQLPVTNQEAVSMPDINQYNSAEHHADDNGNIVTVENKEHEQPQYEEPQVAISTEEERLWGTVRVNSADFTAWTSLIQETEKTAEDYLPKIRKVYDAFLAEFPLCYGYWKKYADHEARSGSAEKIIEVYERAVQAVTYSVDIWMHYAIFAMSTYEDPDIIRRLFERGLSYVGTDYLSYPLWDKYIEYEYSQQEWSHLAQIYTRILQIPIQQLDRYFSSFKELAASRPLLELRTVEENAAVSEAAAVLAGREGVNRTGDGEEEAPKPESATLSEADELEKYIAVREAMYKAAKEMDAKIRDFENAIRRPYFHVKPLDDVQLGNWHHYLDFVEKSNDFDRMVKVYERCLIACANYPEYWVRYVQCMQAAGSMEVANDALARATQIFVKRQPDIHIFAARFKEQLGDTIGARAEYQLLSSEIAPGLLDSVIKHVNMEHRLGNLEAASSVFEIAIAAEKSKEHSQSLPLLFIQYSRYLQLVEGNAERAREMMTIRLFVDL</sequence>
<dbReference type="GO" id="GO:0000395">
    <property type="term" value="P:mRNA 5'-splice site recognition"/>
    <property type="evidence" value="ECO:0007669"/>
    <property type="project" value="TreeGrafter"/>
</dbReference>
<dbReference type="GO" id="GO:0000243">
    <property type="term" value="C:commitment complex"/>
    <property type="evidence" value="ECO:0007669"/>
    <property type="project" value="TreeGrafter"/>
</dbReference>
<dbReference type="InterPro" id="IPR011990">
    <property type="entry name" value="TPR-like_helical_dom_sf"/>
</dbReference>
<keyword evidence="2" id="KW-0507">mRNA processing</keyword>
<organism evidence="8 9">
    <name type="scientific">Taxus chinensis</name>
    <name type="common">Chinese yew</name>
    <name type="synonym">Taxus wallichiana var. chinensis</name>
    <dbReference type="NCBI Taxonomy" id="29808"/>
    <lineage>
        <taxon>Eukaryota</taxon>
        <taxon>Viridiplantae</taxon>
        <taxon>Streptophyta</taxon>
        <taxon>Embryophyta</taxon>
        <taxon>Tracheophyta</taxon>
        <taxon>Spermatophyta</taxon>
        <taxon>Pinopsida</taxon>
        <taxon>Pinidae</taxon>
        <taxon>Conifers II</taxon>
        <taxon>Cupressales</taxon>
        <taxon>Taxaceae</taxon>
        <taxon>Taxus</taxon>
    </lineage>
</organism>
<keyword evidence="3" id="KW-0677">Repeat</keyword>
<dbReference type="SUPFAM" id="SSF48452">
    <property type="entry name" value="TPR-like"/>
    <property type="match status" value="2"/>
</dbReference>
<dbReference type="GO" id="GO:0030627">
    <property type="term" value="F:pre-mRNA 5'-splice site binding"/>
    <property type="evidence" value="ECO:0007669"/>
    <property type="project" value="TreeGrafter"/>
</dbReference>
<dbReference type="InterPro" id="IPR059164">
    <property type="entry name" value="HAT_PRP39_C"/>
</dbReference>
<dbReference type="GO" id="GO:0071004">
    <property type="term" value="C:U2-type prespliceosome"/>
    <property type="evidence" value="ECO:0007669"/>
    <property type="project" value="TreeGrafter"/>
</dbReference>
<feature type="region of interest" description="Disordered" evidence="7">
    <location>
        <begin position="551"/>
        <end position="571"/>
    </location>
</feature>
<dbReference type="AlphaFoldDB" id="A0AA38BPE0"/>
<dbReference type="Pfam" id="PF23240">
    <property type="entry name" value="HAT_PRP39_N"/>
    <property type="match status" value="1"/>
</dbReference>
<keyword evidence="9" id="KW-1185">Reference proteome</keyword>
<evidence type="ECO:0000256" key="6">
    <source>
        <dbReference type="ARBA" id="ARBA00038019"/>
    </source>
</evidence>
<evidence type="ECO:0000256" key="2">
    <source>
        <dbReference type="ARBA" id="ARBA00022664"/>
    </source>
</evidence>
<dbReference type="Gene3D" id="1.25.40.10">
    <property type="entry name" value="Tetratricopeptide repeat domain"/>
    <property type="match status" value="2"/>
</dbReference>
<keyword evidence="5" id="KW-0539">Nucleus</keyword>
<evidence type="ECO:0000313" key="8">
    <source>
        <dbReference type="EMBL" id="KAH9288350.1"/>
    </source>
</evidence>
<accession>A0AA38BPE0</accession>
<comment type="subcellular location">
    <subcellularLocation>
        <location evidence="1">Nucleus</location>
    </subcellularLocation>
</comment>
<dbReference type="Pfam" id="PF23241">
    <property type="entry name" value="HAT_PRP39_C"/>
    <property type="match status" value="1"/>
</dbReference>
<dbReference type="PANTHER" id="PTHR17204:SF5">
    <property type="entry name" value="PRE-MRNA-PROCESSING FACTOR 39"/>
    <property type="match status" value="1"/>
</dbReference>
<comment type="similarity">
    <text evidence="6">Belongs to the PRP39 family.</text>
</comment>
<protein>
    <recommendedName>
        <fullName evidence="10">Pre-mRNA-processing factor 39</fullName>
    </recommendedName>
</protein>
<proteinExistence type="inferred from homology"/>
<dbReference type="FunFam" id="1.25.40.10:FF:000064">
    <property type="entry name" value="Putative pre-mrna-processing factor 39"/>
    <property type="match status" value="1"/>
</dbReference>
<evidence type="ECO:0000256" key="1">
    <source>
        <dbReference type="ARBA" id="ARBA00004123"/>
    </source>
</evidence>
<name>A0AA38BPE0_TAXCH</name>
<evidence type="ECO:0000313" key="9">
    <source>
        <dbReference type="Proteomes" id="UP000824469"/>
    </source>
</evidence>
<gene>
    <name evidence="8" type="ORF">KI387_032467</name>
</gene>
<evidence type="ECO:0000256" key="3">
    <source>
        <dbReference type="ARBA" id="ARBA00022737"/>
    </source>
</evidence>
<dbReference type="SMART" id="SM00386">
    <property type="entry name" value="HAT"/>
    <property type="match status" value="6"/>
</dbReference>
<comment type="caution">
    <text evidence="8">The sequence shown here is derived from an EMBL/GenBank/DDBJ whole genome shotgun (WGS) entry which is preliminary data.</text>
</comment>